<proteinExistence type="predicted"/>
<evidence type="ECO:0000256" key="1">
    <source>
        <dbReference type="SAM" id="MobiDB-lite"/>
    </source>
</evidence>
<sequence length="497" mass="56875">MTLSVSSSSSSSSLPGLADRRRPNEFDPQELASRLMPPRYQQPDSNKADDRNTTIRDDGSNIRRHTMVLGGLRHGQDRNEDETSDDAPTTHHHHDHKAVDDRSPSKQPTKLFAQDQPLYRPTPSTRNVRLPPYQAYLNECYLKPSPQRAAPQELHDDHPSRPGQKVELDASEKRFHEEFNKQMFNIDLDGNGLDGKPPITPRSSQQLTNEGYEDLLEICFSHQSGDSERWRESFQKYNTKIYDVIKNYRAKVVTDASGVQVKKLYFQGLQAVPQRDVFMAIRACHTATRKHTKQHATYETVKCLYSNITQKMVNKYIAMCPTCNSRKSIIKQKRLTTRPAFPIDTPTFRDRFLVYLIDMKDKAEEDVRGVLCKWLLVIQDHCTKLTYCEPIPRKRPIFVAEVLSRIFGLIGAPKLMQADNGKESTAKDIIEALRELDENIPTVFGRLQKPDDLGAVENTKKMIKSILQDLENDQRANGKTPNWTLLMGQLSSRLNSK</sequence>
<organism evidence="3 4">
    <name type="scientific">Nitzschia inconspicua</name>
    <dbReference type="NCBI Taxonomy" id="303405"/>
    <lineage>
        <taxon>Eukaryota</taxon>
        <taxon>Sar</taxon>
        <taxon>Stramenopiles</taxon>
        <taxon>Ochrophyta</taxon>
        <taxon>Bacillariophyta</taxon>
        <taxon>Bacillariophyceae</taxon>
        <taxon>Bacillariophycidae</taxon>
        <taxon>Bacillariales</taxon>
        <taxon>Bacillariaceae</taxon>
        <taxon>Nitzschia</taxon>
    </lineage>
</organism>
<feature type="compositionally biased region" description="Basic and acidic residues" evidence="1">
    <location>
        <begin position="153"/>
        <end position="166"/>
    </location>
</feature>
<name>A0A9K3L9X8_9STRA</name>
<dbReference type="PROSITE" id="PS50994">
    <property type="entry name" value="INTEGRASE"/>
    <property type="match status" value="1"/>
</dbReference>
<evidence type="ECO:0000313" key="4">
    <source>
        <dbReference type="Proteomes" id="UP000693970"/>
    </source>
</evidence>
<comment type="caution">
    <text evidence="3">The sequence shown here is derived from an EMBL/GenBank/DDBJ whole genome shotgun (WGS) entry which is preliminary data.</text>
</comment>
<reference evidence="3" key="1">
    <citation type="journal article" date="2021" name="Sci. Rep.">
        <title>Diploid genomic architecture of Nitzschia inconspicua, an elite biomass production diatom.</title>
        <authorList>
            <person name="Oliver A."/>
            <person name="Podell S."/>
            <person name="Pinowska A."/>
            <person name="Traller J.C."/>
            <person name="Smith S.R."/>
            <person name="McClure R."/>
            <person name="Beliaev A."/>
            <person name="Bohutskyi P."/>
            <person name="Hill E.A."/>
            <person name="Rabines A."/>
            <person name="Zheng H."/>
            <person name="Allen L.Z."/>
            <person name="Kuo A."/>
            <person name="Grigoriev I.V."/>
            <person name="Allen A.E."/>
            <person name="Hazlebeck D."/>
            <person name="Allen E.E."/>
        </authorList>
    </citation>
    <scope>NUCLEOTIDE SEQUENCE</scope>
    <source>
        <strain evidence="3">Hildebrandi</strain>
    </source>
</reference>
<evidence type="ECO:0000259" key="2">
    <source>
        <dbReference type="PROSITE" id="PS50994"/>
    </source>
</evidence>
<feature type="region of interest" description="Disordered" evidence="1">
    <location>
        <begin position="147"/>
        <end position="166"/>
    </location>
</feature>
<reference evidence="3" key="2">
    <citation type="submission" date="2021-04" db="EMBL/GenBank/DDBJ databases">
        <authorList>
            <person name="Podell S."/>
        </authorList>
    </citation>
    <scope>NUCLEOTIDE SEQUENCE</scope>
    <source>
        <strain evidence="3">Hildebrandi</strain>
    </source>
</reference>
<protein>
    <recommendedName>
        <fullName evidence="2">Integrase catalytic domain-containing protein</fullName>
    </recommendedName>
</protein>
<accession>A0A9K3L9X8</accession>
<gene>
    <name evidence="3" type="ORF">IV203_014750</name>
</gene>
<dbReference type="AlphaFoldDB" id="A0A9K3L9X8"/>
<feature type="compositionally biased region" description="Low complexity" evidence="1">
    <location>
        <begin position="1"/>
        <end position="13"/>
    </location>
</feature>
<keyword evidence="4" id="KW-1185">Reference proteome</keyword>
<feature type="domain" description="Integrase catalytic" evidence="2">
    <location>
        <begin position="338"/>
        <end position="497"/>
    </location>
</feature>
<feature type="compositionally biased region" description="Basic and acidic residues" evidence="1">
    <location>
        <begin position="46"/>
        <end position="61"/>
    </location>
</feature>
<dbReference type="InterPro" id="IPR001584">
    <property type="entry name" value="Integrase_cat-core"/>
</dbReference>
<dbReference type="OrthoDB" id="7552853at2759"/>
<evidence type="ECO:0000313" key="3">
    <source>
        <dbReference type="EMBL" id="KAG7358163.1"/>
    </source>
</evidence>
<dbReference type="EMBL" id="JAGRRH010000014">
    <property type="protein sequence ID" value="KAG7358163.1"/>
    <property type="molecule type" value="Genomic_DNA"/>
</dbReference>
<feature type="region of interest" description="Disordered" evidence="1">
    <location>
        <begin position="1"/>
        <end position="129"/>
    </location>
</feature>
<dbReference type="GO" id="GO:0015074">
    <property type="term" value="P:DNA integration"/>
    <property type="evidence" value="ECO:0007669"/>
    <property type="project" value="InterPro"/>
</dbReference>
<dbReference type="Proteomes" id="UP000693970">
    <property type="component" value="Unassembled WGS sequence"/>
</dbReference>